<reference evidence="1" key="1">
    <citation type="submission" date="2015-05" db="UniProtKB">
        <authorList>
            <consortium name="EnsemblMetazoa"/>
        </authorList>
    </citation>
    <scope>IDENTIFICATION</scope>
</reference>
<dbReference type="EMBL" id="ACPB03009189">
    <property type="status" value="NOT_ANNOTATED_CDS"/>
    <property type="molecule type" value="Genomic_DNA"/>
</dbReference>
<dbReference type="EnsemblMetazoa" id="RPRC006498-RA">
    <property type="protein sequence ID" value="RPRC006498-PA"/>
    <property type="gene ID" value="RPRC006498"/>
</dbReference>
<proteinExistence type="predicted"/>
<evidence type="ECO:0000313" key="1">
    <source>
        <dbReference type="EnsemblMetazoa" id="RPRC006498-PA"/>
    </source>
</evidence>
<dbReference type="InParanoid" id="T1HR28"/>
<organism evidence="1 2">
    <name type="scientific">Rhodnius prolixus</name>
    <name type="common">Triatomid bug</name>
    <dbReference type="NCBI Taxonomy" id="13249"/>
    <lineage>
        <taxon>Eukaryota</taxon>
        <taxon>Metazoa</taxon>
        <taxon>Ecdysozoa</taxon>
        <taxon>Arthropoda</taxon>
        <taxon>Hexapoda</taxon>
        <taxon>Insecta</taxon>
        <taxon>Pterygota</taxon>
        <taxon>Neoptera</taxon>
        <taxon>Paraneoptera</taxon>
        <taxon>Hemiptera</taxon>
        <taxon>Heteroptera</taxon>
        <taxon>Panheteroptera</taxon>
        <taxon>Cimicomorpha</taxon>
        <taxon>Reduviidae</taxon>
        <taxon>Triatominae</taxon>
        <taxon>Rhodnius</taxon>
    </lineage>
</organism>
<sequence>MKSGVKKGFPDPWKSGALVKRSCLANSFQELLLEFEKEMAATSHNEILNAGQLLNTQQPSAPPPYHEHITKGEACILTSTHPAAQHCPRTPPPPYNPQPILLVHPKEEHRCRNRFRRQSVNLWIYIIIAICLGSFLLDKSEEDK</sequence>
<dbReference type="AlphaFoldDB" id="T1HR28"/>
<accession>T1HR28</accession>
<keyword evidence="2" id="KW-1185">Reference proteome</keyword>
<dbReference type="VEuPathDB" id="VectorBase:RPRC006498"/>
<name>T1HR28_RHOPR</name>
<dbReference type="HOGENOM" id="CLU_1798837_0_0_1"/>
<dbReference type="Proteomes" id="UP000015103">
    <property type="component" value="Unassembled WGS sequence"/>
</dbReference>
<evidence type="ECO:0000313" key="2">
    <source>
        <dbReference type="Proteomes" id="UP000015103"/>
    </source>
</evidence>
<protein>
    <submittedName>
        <fullName evidence="1">Uncharacterized protein</fullName>
    </submittedName>
</protein>